<dbReference type="Gene3D" id="3.10.20.90">
    <property type="entry name" value="Phosphatidylinositol 3-kinase Catalytic Subunit, Chain A, domain 1"/>
    <property type="match status" value="1"/>
</dbReference>
<feature type="region of interest" description="Disordered" evidence="9">
    <location>
        <begin position="190"/>
        <end position="211"/>
    </location>
</feature>
<dbReference type="SMART" id="SM00666">
    <property type="entry name" value="PB1"/>
    <property type="match status" value="1"/>
</dbReference>
<dbReference type="Pfam" id="PF00569">
    <property type="entry name" value="ZZ"/>
    <property type="match status" value="1"/>
</dbReference>
<evidence type="ECO:0000256" key="2">
    <source>
        <dbReference type="ARBA" id="ARBA00004496"/>
    </source>
</evidence>
<keyword evidence="7" id="KW-0539">Nucleus</keyword>
<feature type="region of interest" description="Disordered" evidence="9">
    <location>
        <begin position="250"/>
        <end position="293"/>
    </location>
</feature>
<dbReference type="GO" id="GO:0070530">
    <property type="term" value="F:K63-linked polyubiquitin modification-dependent protein binding"/>
    <property type="evidence" value="ECO:0007669"/>
    <property type="project" value="TreeGrafter"/>
</dbReference>
<dbReference type="GO" id="GO:0044753">
    <property type="term" value="C:amphisome"/>
    <property type="evidence" value="ECO:0007669"/>
    <property type="project" value="TreeGrafter"/>
</dbReference>
<organism evidence="12 13">
    <name type="scientific">Araneus ventricosus</name>
    <name type="common">Orbweaver spider</name>
    <name type="synonym">Epeira ventricosa</name>
    <dbReference type="NCBI Taxonomy" id="182803"/>
    <lineage>
        <taxon>Eukaryota</taxon>
        <taxon>Metazoa</taxon>
        <taxon>Ecdysozoa</taxon>
        <taxon>Arthropoda</taxon>
        <taxon>Chelicerata</taxon>
        <taxon>Arachnida</taxon>
        <taxon>Araneae</taxon>
        <taxon>Araneomorphae</taxon>
        <taxon>Entelegynae</taxon>
        <taxon>Araneoidea</taxon>
        <taxon>Araneidae</taxon>
        <taxon>Araneus</taxon>
    </lineage>
</organism>
<keyword evidence="3" id="KW-0963">Cytoplasm</keyword>
<dbReference type="PANTHER" id="PTHR15090">
    <property type="entry name" value="SEQUESTOSOME 1-RELATED"/>
    <property type="match status" value="1"/>
</dbReference>
<feature type="domain" description="PB1" evidence="11">
    <location>
        <begin position="2"/>
        <end position="90"/>
    </location>
</feature>
<reference evidence="12 13" key="1">
    <citation type="journal article" date="2019" name="Sci. Rep.">
        <title>Orb-weaving spider Araneus ventricosus genome elucidates the spidroin gene catalogue.</title>
        <authorList>
            <person name="Kono N."/>
            <person name="Nakamura H."/>
            <person name="Ohtoshi R."/>
            <person name="Moran D.A.P."/>
            <person name="Shinohara A."/>
            <person name="Yoshida Y."/>
            <person name="Fujiwara M."/>
            <person name="Mori M."/>
            <person name="Tomita M."/>
            <person name="Arakawa K."/>
        </authorList>
    </citation>
    <scope>NUCLEOTIDE SEQUENCE [LARGE SCALE GENOMIC DNA]</scope>
</reference>
<dbReference type="GO" id="GO:0035973">
    <property type="term" value="P:aggrephagy"/>
    <property type="evidence" value="ECO:0007669"/>
    <property type="project" value="TreeGrafter"/>
</dbReference>
<dbReference type="GO" id="GO:0005634">
    <property type="term" value="C:nucleus"/>
    <property type="evidence" value="ECO:0007669"/>
    <property type="project" value="UniProtKB-SubCell"/>
</dbReference>
<dbReference type="InterPro" id="IPR009060">
    <property type="entry name" value="UBA-like_sf"/>
</dbReference>
<dbReference type="CDD" id="cd14320">
    <property type="entry name" value="UBA_SQSTM"/>
    <property type="match status" value="1"/>
</dbReference>
<sequence length="479" mass="53188">MVHVIKVYLDDGKNEKQIRRLAVGSDVVGSFQLLKEKIRILFQLPIDSFDVKWKDSENDEILMSSDGELAQALANADDGLLKLFISLGQSIPKVQQTETKSTQEPKATGEVHPHVVCDACNGSVCGDRYKCLQCKDFDLCSSCHSANKHPYHDMIKLVKPSFAPREWAFLGSRRMWRSMFGHVARGFSCPSPPQSSSSTSSEESQGQSPCKEMGNALHKFLNRDFVAAEKLFTEGLGSFLQSWPGGIDVKLETSPGRRPNREFRKCSKNKKAKEEDAPTPSTSDKATEKNETVAAAEEKIEAQPPKCGETVELVKLDPTEILGIFAHSGKTSPEVKETESTKVENEVKSSDTGEREKSPVVTDDNSACAEGWTLLQNEETEKQEVNSIEPEKKETEKTPMYPSLEKVEVQPECSNQEASSVKQEEGNVIHTNDPTIINALIKMQAMGFTNEGGWLERLLLTKKGNINEALDALYPFTRQ</sequence>
<keyword evidence="5 8" id="KW-0863">Zinc-finger</keyword>
<evidence type="ECO:0000256" key="6">
    <source>
        <dbReference type="ARBA" id="ARBA00022833"/>
    </source>
</evidence>
<keyword evidence="13" id="KW-1185">Reference proteome</keyword>
<comment type="caution">
    <text evidence="12">The sequence shown here is derived from an EMBL/GenBank/DDBJ whole genome shotgun (WGS) entry which is preliminary data.</text>
</comment>
<dbReference type="InterPro" id="IPR000270">
    <property type="entry name" value="PB1_dom"/>
</dbReference>
<dbReference type="SUPFAM" id="SSF46934">
    <property type="entry name" value="UBA-like"/>
    <property type="match status" value="1"/>
</dbReference>
<dbReference type="Gene3D" id="3.30.60.90">
    <property type="match status" value="1"/>
</dbReference>
<evidence type="ECO:0000256" key="1">
    <source>
        <dbReference type="ARBA" id="ARBA00004123"/>
    </source>
</evidence>
<comment type="subcellular location">
    <subcellularLocation>
        <location evidence="2">Cytoplasm</location>
    </subcellularLocation>
    <subcellularLocation>
        <location evidence="1">Nucleus</location>
    </subcellularLocation>
</comment>
<dbReference type="GO" id="GO:0005080">
    <property type="term" value="F:protein kinase C binding"/>
    <property type="evidence" value="ECO:0007669"/>
    <property type="project" value="TreeGrafter"/>
</dbReference>
<protein>
    <submittedName>
        <fullName evidence="12">Sequestosome-1</fullName>
    </submittedName>
</protein>
<dbReference type="GO" id="GO:0007032">
    <property type="term" value="P:endosome organization"/>
    <property type="evidence" value="ECO:0007669"/>
    <property type="project" value="TreeGrafter"/>
</dbReference>
<dbReference type="Pfam" id="PF16577">
    <property type="entry name" value="UBA_5"/>
    <property type="match status" value="1"/>
</dbReference>
<gene>
    <name evidence="12" type="primary">Sqstm1</name>
    <name evidence="12" type="ORF">AVEN_160432_1</name>
</gene>
<dbReference type="InterPro" id="IPR033741">
    <property type="entry name" value="SQSTM_UBA"/>
</dbReference>
<feature type="compositionally biased region" description="Basic and acidic residues" evidence="9">
    <location>
        <begin position="379"/>
        <end position="397"/>
    </location>
</feature>
<dbReference type="Pfam" id="PF00564">
    <property type="entry name" value="PB1"/>
    <property type="match status" value="1"/>
</dbReference>
<dbReference type="GO" id="GO:0008270">
    <property type="term" value="F:zinc ion binding"/>
    <property type="evidence" value="ECO:0007669"/>
    <property type="project" value="UniProtKB-KW"/>
</dbReference>
<evidence type="ECO:0000259" key="10">
    <source>
        <dbReference type="PROSITE" id="PS50135"/>
    </source>
</evidence>
<dbReference type="Gene3D" id="1.10.8.10">
    <property type="entry name" value="DNA helicase RuvA subunit, C-terminal domain"/>
    <property type="match status" value="1"/>
</dbReference>
<evidence type="ECO:0000256" key="4">
    <source>
        <dbReference type="ARBA" id="ARBA00022723"/>
    </source>
</evidence>
<dbReference type="GO" id="GO:0000423">
    <property type="term" value="P:mitophagy"/>
    <property type="evidence" value="ECO:0007669"/>
    <property type="project" value="TreeGrafter"/>
</dbReference>
<proteinExistence type="predicted"/>
<evidence type="ECO:0000259" key="11">
    <source>
        <dbReference type="PROSITE" id="PS51745"/>
    </source>
</evidence>
<dbReference type="EMBL" id="BGPR01004003">
    <property type="protein sequence ID" value="GBM94831.1"/>
    <property type="molecule type" value="Genomic_DNA"/>
</dbReference>
<dbReference type="InterPro" id="IPR043145">
    <property type="entry name" value="Znf_ZZ_sf"/>
</dbReference>
<evidence type="ECO:0000256" key="3">
    <source>
        <dbReference type="ARBA" id="ARBA00022490"/>
    </source>
</evidence>
<evidence type="ECO:0000256" key="5">
    <source>
        <dbReference type="ARBA" id="ARBA00022771"/>
    </source>
</evidence>
<feature type="compositionally biased region" description="Basic and acidic residues" evidence="9">
    <location>
        <begin position="333"/>
        <end position="358"/>
    </location>
</feature>
<evidence type="ECO:0000313" key="12">
    <source>
        <dbReference type="EMBL" id="GBM94831.1"/>
    </source>
</evidence>
<dbReference type="InterPro" id="IPR000433">
    <property type="entry name" value="Znf_ZZ"/>
</dbReference>
<dbReference type="SUPFAM" id="SSF54277">
    <property type="entry name" value="CAD &amp; PB1 domains"/>
    <property type="match status" value="1"/>
</dbReference>
<dbReference type="SMART" id="SM00291">
    <property type="entry name" value="ZnF_ZZ"/>
    <property type="match status" value="1"/>
</dbReference>
<evidence type="ECO:0000256" key="9">
    <source>
        <dbReference type="SAM" id="MobiDB-lite"/>
    </source>
</evidence>
<dbReference type="GO" id="GO:0016235">
    <property type="term" value="C:aggresome"/>
    <property type="evidence" value="ECO:0007669"/>
    <property type="project" value="TreeGrafter"/>
</dbReference>
<dbReference type="PROSITE" id="PS01357">
    <property type="entry name" value="ZF_ZZ_1"/>
    <property type="match status" value="1"/>
</dbReference>
<dbReference type="FunFam" id="3.10.20.90:FF:000320">
    <property type="entry name" value="Predicted protein"/>
    <property type="match status" value="1"/>
</dbReference>
<dbReference type="InterPro" id="IPR052260">
    <property type="entry name" value="Autophagy_Rcpt_SigReg"/>
</dbReference>
<feature type="compositionally biased region" description="Low complexity" evidence="9">
    <location>
        <begin position="194"/>
        <end position="209"/>
    </location>
</feature>
<feature type="region of interest" description="Disordered" evidence="9">
    <location>
        <begin position="327"/>
        <end position="364"/>
    </location>
</feature>
<dbReference type="SUPFAM" id="SSF57850">
    <property type="entry name" value="RING/U-box"/>
    <property type="match status" value="1"/>
</dbReference>
<dbReference type="PROSITE" id="PS50135">
    <property type="entry name" value="ZF_ZZ_2"/>
    <property type="match status" value="1"/>
</dbReference>
<dbReference type="PROSITE" id="PS51745">
    <property type="entry name" value="PB1"/>
    <property type="match status" value="1"/>
</dbReference>
<keyword evidence="4" id="KW-0479">Metal-binding</keyword>
<evidence type="ECO:0000313" key="13">
    <source>
        <dbReference type="Proteomes" id="UP000499080"/>
    </source>
</evidence>
<accession>A0A4Y2JX04</accession>
<dbReference type="CDD" id="cd02340">
    <property type="entry name" value="ZZ_NBR1_like"/>
    <property type="match status" value="1"/>
</dbReference>
<feature type="region of interest" description="Disordered" evidence="9">
    <location>
        <begin position="379"/>
        <end position="412"/>
    </location>
</feature>
<dbReference type="PANTHER" id="PTHR15090:SF0">
    <property type="entry name" value="SEQUESTOSOME-1"/>
    <property type="match status" value="1"/>
</dbReference>
<keyword evidence="6" id="KW-0862">Zinc</keyword>
<feature type="domain" description="ZZ-type" evidence="10">
    <location>
        <begin position="112"/>
        <end position="162"/>
    </location>
</feature>
<dbReference type="AlphaFoldDB" id="A0A4Y2JX04"/>
<dbReference type="InterPro" id="IPR053793">
    <property type="entry name" value="PB1-like"/>
</dbReference>
<dbReference type="OrthoDB" id="441278at2759"/>
<name>A0A4Y2JX04_ARAVE</name>
<dbReference type="Proteomes" id="UP000499080">
    <property type="component" value="Unassembled WGS sequence"/>
</dbReference>
<evidence type="ECO:0000256" key="8">
    <source>
        <dbReference type="PROSITE-ProRule" id="PRU00228"/>
    </source>
</evidence>
<evidence type="ECO:0000256" key="7">
    <source>
        <dbReference type="ARBA" id="ARBA00023242"/>
    </source>
</evidence>